<feature type="signal peptide" evidence="1">
    <location>
        <begin position="1"/>
        <end position="21"/>
    </location>
</feature>
<reference evidence="2" key="1">
    <citation type="submission" date="2022-06" db="EMBL/GenBank/DDBJ databases">
        <title>Alkalimarinus sp. nov., isolated from gut of a Alitta virens.</title>
        <authorList>
            <person name="Yang A.I."/>
            <person name="Shin N.-R."/>
        </authorList>
    </citation>
    <scope>NUCLEOTIDE SEQUENCE</scope>
    <source>
        <strain evidence="2">A2M4</strain>
    </source>
</reference>
<proteinExistence type="predicted"/>
<evidence type="ECO:0000313" key="2">
    <source>
        <dbReference type="EMBL" id="UZE95447.1"/>
    </source>
</evidence>
<protein>
    <recommendedName>
        <fullName evidence="4">DUF3887 domain-containing protein</fullName>
    </recommendedName>
</protein>
<evidence type="ECO:0000256" key="1">
    <source>
        <dbReference type="SAM" id="SignalP"/>
    </source>
</evidence>
<feature type="chain" id="PRO_5045897397" description="DUF3887 domain-containing protein" evidence="1">
    <location>
        <begin position="22"/>
        <end position="149"/>
    </location>
</feature>
<sequence length="149" mass="17135">MRWFFIALFTLIFSYSHTVLASDSETLSNDTEDKLTKAGDHFMSLLLKGKTELAYKDLLLAVGGDSERLQNQATEVAAFMLKVREQLGSPIAYDLITTDNIKTHFYKQKYLLKFDNAAIVWEINYYQPRNSWTLVDVAYNTDIDALFDD</sequence>
<accession>A0ABY6N097</accession>
<dbReference type="EMBL" id="CP100390">
    <property type="protein sequence ID" value="UZE95447.1"/>
    <property type="molecule type" value="Genomic_DNA"/>
</dbReference>
<keyword evidence="3" id="KW-1185">Reference proteome</keyword>
<organism evidence="2 3">
    <name type="scientific">Alkalimarinus alittae</name>
    <dbReference type="NCBI Taxonomy" id="2961619"/>
    <lineage>
        <taxon>Bacteria</taxon>
        <taxon>Pseudomonadati</taxon>
        <taxon>Pseudomonadota</taxon>
        <taxon>Gammaproteobacteria</taxon>
        <taxon>Alteromonadales</taxon>
        <taxon>Alteromonadaceae</taxon>
        <taxon>Alkalimarinus</taxon>
    </lineage>
</organism>
<dbReference type="Proteomes" id="UP001163739">
    <property type="component" value="Chromosome"/>
</dbReference>
<evidence type="ECO:0008006" key="4">
    <source>
        <dbReference type="Google" id="ProtNLM"/>
    </source>
</evidence>
<gene>
    <name evidence="2" type="ORF">NKI27_15435</name>
</gene>
<keyword evidence="1" id="KW-0732">Signal</keyword>
<dbReference type="RefSeq" id="WP_265046936.1">
    <property type="nucleotide sequence ID" value="NZ_CP100390.1"/>
</dbReference>
<name>A0ABY6N097_9ALTE</name>
<evidence type="ECO:0000313" key="3">
    <source>
        <dbReference type="Proteomes" id="UP001163739"/>
    </source>
</evidence>